<dbReference type="InterPro" id="IPR041027">
    <property type="entry name" value="FtsK_alpha"/>
</dbReference>
<dbReference type="SUPFAM" id="SSF46785">
    <property type="entry name" value="Winged helix' DNA-binding domain"/>
    <property type="match status" value="1"/>
</dbReference>
<accession>A0A1G2R3N2</accession>
<reference evidence="9 10" key="1">
    <citation type="journal article" date="2016" name="Nat. Commun.">
        <title>Thousands of microbial genomes shed light on interconnected biogeochemical processes in an aquifer system.</title>
        <authorList>
            <person name="Anantharaman K."/>
            <person name="Brown C.T."/>
            <person name="Hug L.A."/>
            <person name="Sharon I."/>
            <person name="Castelle C.J."/>
            <person name="Probst A.J."/>
            <person name="Thomas B.C."/>
            <person name="Singh A."/>
            <person name="Wilkins M.J."/>
            <person name="Karaoz U."/>
            <person name="Brodie E.L."/>
            <person name="Williams K.H."/>
            <person name="Hubbard S.S."/>
            <person name="Banfield J.F."/>
        </authorList>
    </citation>
    <scope>NUCLEOTIDE SEQUENCE [LARGE SCALE GENOMIC DNA]</scope>
</reference>
<dbReference type="InterPro" id="IPR036388">
    <property type="entry name" value="WH-like_DNA-bd_sf"/>
</dbReference>
<dbReference type="Pfam" id="PF01580">
    <property type="entry name" value="FtsK_SpoIIIE"/>
    <property type="match status" value="1"/>
</dbReference>
<keyword evidence="7" id="KW-0472">Membrane</keyword>
<comment type="caution">
    <text evidence="9">The sequence shown here is derived from an EMBL/GenBank/DDBJ whole genome shotgun (WGS) entry which is preliminary data.</text>
</comment>
<dbReference type="InterPro" id="IPR018541">
    <property type="entry name" value="Ftsk_gamma"/>
</dbReference>
<comment type="similarity">
    <text evidence="1">Belongs to the FtsK/SpoIIIE/SftA family.</text>
</comment>
<feature type="transmembrane region" description="Helical" evidence="7">
    <location>
        <begin position="127"/>
        <end position="147"/>
    </location>
</feature>
<protein>
    <recommendedName>
        <fullName evidence="8">FtsK domain-containing protein</fullName>
    </recommendedName>
</protein>
<dbReference type="Gene3D" id="3.30.980.40">
    <property type="match status" value="1"/>
</dbReference>
<keyword evidence="7" id="KW-1133">Transmembrane helix</keyword>
<feature type="transmembrane region" description="Helical" evidence="7">
    <location>
        <begin position="153"/>
        <end position="170"/>
    </location>
</feature>
<dbReference type="InterPro" id="IPR036390">
    <property type="entry name" value="WH_DNA-bd_sf"/>
</dbReference>
<keyword evidence="3 5" id="KW-0067">ATP-binding</keyword>
<dbReference type="Gene3D" id="3.40.50.300">
    <property type="entry name" value="P-loop containing nucleotide triphosphate hydrolases"/>
    <property type="match status" value="1"/>
</dbReference>
<dbReference type="GO" id="GO:0005524">
    <property type="term" value="F:ATP binding"/>
    <property type="evidence" value="ECO:0007669"/>
    <property type="project" value="UniProtKB-UniRule"/>
</dbReference>
<feature type="region of interest" description="Disordered" evidence="6">
    <location>
        <begin position="202"/>
        <end position="234"/>
    </location>
</feature>
<feature type="binding site" evidence="5">
    <location>
        <begin position="397"/>
        <end position="404"/>
    </location>
    <ligand>
        <name>ATP</name>
        <dbReference type="ChEBI" id="CHEBI:30616"/>
    </ligand>
</feature>
<feature type="transmembrane region" description="Helical" evidence="7">
    <location>
        <begin position="36"/>
        <end position="54"/>
    </location>
</feature>
<evidence type="ECO:0000256" key="2">
    <source>
        <dbReference type="ARBA" id="ARBA00022741"/>
    </source>
</evidence>
<evidence type="ECO:0000256" key="6">
    <source>
        <dbReference type="SAM" id="MobiDB-lite"/>
    </source>
</evidence>
<dbReference type="Gene3D" id="1.10.10.10">
    <property type="entry name" value="Winged helix-like DNA-binding domain superfamily/Winged helix DNA-binding domain"/>
    <property type="match status" value="1"/>
</dbReference>
<dbReference type="EMBL" id="MHTV01000010">
    <property type="protein sequence ID" value="OHA67465.1"/>
    <property type="molecule type" value="Genomic_DNA"/>
</dbReference>
<dbReference type="InterPro" id="IPR036259">
    <property type="entry name" value="MFS_trans_sf"/>
</dbReference>
<dbReference type="PROSITE" id="PS50901">
    <property type="entry name" value="FTSK"/>
    <property type="match status" value="1"/>
</dbReference>
<dbReference type="InterPro" id="IPR050206">
    <property type="entry name" value="FtsK/SpoIIIE/SftA"/>
</dbReference>
<feature type="region of interest" description="Disordered" evidence="6">
    <location>
        <begin position="638"/>
        <end position="661"/>
    </location>
</feature>
<feature type="transmembrane region" description="Helical" evidence="7">
    <location>
        <begin position="75"/>
        <end position="93"/>
    </location>
</feature>
<feature type="domain" description="FtsK" evidence="8">
    <location>
        <begin position="380"/>
        <end position="581"/>
    </location>
</feature>
<evidence type="ECO:0000313" key="9">
    <source>
        <dbReference type="EMBL" id="OHA67465.1"/>
    </source>
</evidence>
<keyword evidence="2 5" id="KW-0547">Nucleotide-binding</keyword>
<evidence type="ECO:0000256" key="3">
    <source>
        <dbReference type="ARBA" id="ARBA00022840"/>
    </source>
</evidence>
<evidence type="ECO:0000256" key="1">
    <source>
        <dbReference type="ARBA" id="ARBA00006474"/>
    </source>
</evidence>
<dbReference type="PANTHER" id="PTHR22683">
    <property type="entry name" value="SPORULATION PROTEIN RELATED"/>
    <property type="match status" value="1"/>
</dbReference>
<dbReference type="Pfam" id="PF09397">
    <property type="entry name" value="FtsK_gamma"/>
    <property type="match status" value="1"/>
</dbReference>
<feature type="region of interest" description="Disordered" evidence="6">
    <location>
        <begin position="711"/>
        <end position="743"/>
    </location>
</feature>
<evidence type="ECO:0000313" key="10">
    <source>
        <dbReference type="Proteomes" id="UP000178092"/>
    </source>
</evidence>
<dbReference type="GO" id="GO:0003677">
    <property type="term" value="F:DNA binding"/>
    <property type="evidence" value="ECO:0007669"/>
    <property type="project" value="UniProtKB-KW"/>
</dbReference>
<evidence type="ECO:0000256" key="7">
    <source>
        <dbReference type="SAM" id="Phobius"/>
    </source>
</evidence>
<dbReference type="Proteomes" id="UP000178092">
    <property type="component" value="Unassembled WGS sequence"/>
</dbReference>
<dbReference type="SMART" id="SM00843">
    <property type="entry name" value="Ftsk_gamma"/>
    <property type="match status" value="1"/>
</dbReference>
<organism evidence="9 10">
    <name type="scientific">Candidatus Wildermuthbacteria bacterium RIFCSPHIGHO2_02_FULL_45_25</name>
    <dbReference type="NCBI Taxonomy" id="1802450"/>
    <lineage>
        <taxon>Bacteria</taxon>
        <taxon>Candidatus Wildermuthiibacteriota</taxon>
    </lineage>
</organism>
<sequence length="743" mass="81455">MGKKKKTSGGFRLPVLSFFSVFNRLAVALPERARRMAVSVLFIAVAVIFVFAFFDKAGTAGNLLLQGTEFLLGRVRFLVPGILLLGAFVLWGMRKYNMGVVFAMLGLFVSGMSGVLGSLIRFQNKQAFDAAGLIGGGLSWLAFSAFGFWVSEVLFSAAIAVCGVVLWQLLPHEKMEEGGFAQATQEKIRKIFEPKLRMEEVETVPTVKDGSTDEEEEEEKEGKAKKKGKTPAPKAKPLFAASMGDYKAPGIELLDPQKGTTADAGDVKTYSAIIKKTLQNFDIPVEVSEVNVGPAVAQYAFKPAEGIKLSRITALQNDLALALAAHPIRIEAPIPGRALVGVEIPNKVRAVVGIRELFEAKQFQDSTAPLLLALGKDVSGAPIFADLAKMPHLLVAGATGSGKTIGLNNIIISLIYRNPPSNLRLILVDPKRVEFPVYNDLPHMLTPVILDTQRTVNALKWLLKEMDRRFQLFSEVRVRDIGSYHALQKENQKKISVSSEGEEMEEVPYIVAVLDELADLMAVRGKEIEGMIVRLAQMARAVGIHLVLATQRPSVEVITGLIKANITSRVAFQVASQIDSRTILDMAGAEKLLGRGDMLFVSSEFQKPRRIQGAYISDKEVKKIVETIAQENESFDRKQIEENNTGQSAMESLESRADLDGEDDPLYEEAKRLVLETRKASASFLQRRLKLGYARAARLLDILEEKGIVGPSDGAKPREVYGNATSDSVEGIKEEGDWETPKL</sequence>
<feature type="compositionally biased region" description="Basic and acidic residues" evidence="6">
    <location>
        <begin position="730"/>
        <end position="743"/>
    </location>
</feature>
<keyword evidence="7" id="KW-0812">Transmembrane</keyword>
<feature type="transmembrane region" description="Helical" evidence="7">
    <location>
        <begin position="99"/>
        <end position="120"/>
    </location>
</feature>
<gene>
    <name evidence="9" type="ORF">A3C04_00890</name>
</gene>
<dbReference type="PANTHER" id="PTHR22683:SF41">
    <property type="entry name" value="DNA TRANSLOCASE FTSK"/>
    <property type="match status" value="1"/>
</dbReference>
<dbReference type="InterPro" id="IPR002543">
    <property type="entry name" value="FtsK_dom"/>
</dbReference>
<dbReference type="CDD" id="cd01127">
    <property type="entry name" value="TrwB_TraG_TraD_VirD4"/>
    <property type="match status" value="1"/>
</dbReference>
<keyword evidence="4" id="KW-0238">DNA-binding</keyword>
<evidence type="ECO:0000259" key="8">
    <source>
        <dbReference type="PROSITE" id="PS50901"/>
    </source>
</evidence>
<proteinExistence type="inferred from homology"/>
<name>A0A1G2R3N2_9BACT</name>
<dbReference type="SUPFAM" id="SSF103473">
    <property type="entry name" value="MFS general substrate transporter"/>
    <property type="match status" value="1"/>
</dbReference>
<dbReference type="InterPro" id="IPR027417">
    <property type="entry name" value="P-loop_NTPase"/>
</dbReference>
<dbReference type="SUPFAM" id="SSF52540">
    <property type="entry name" value="P-loop containing nucleoside triphosphate hydrolases"/>
    <property type="match status" value="1"/>
</dbReference>
<dbReference type="AlphaFoldDB" id="A0A1G2R3N2"/>
<dbReference type="Pfam" id="PF17854">
    <property type="entry name" value="FtsK_alpha"/>
    <property type="match status" value="1"/>
</dbReference>
<evidence type="ECO:0000256" key="4">
    <source>
        <dbReference type="ARBA" id="ARBA00023125"/>
    </source>
</evidence>
<evidence type="ECO:0000256" key="5">
    <source>
        <dbReference type="PROSITE-ProRule" id="PRU00289"/>
    </source>
</evidence>